<dbReference type="Pfam" id="PF16355">
    <property type="entry name" value="DUF4982"/>
    <property type="match status" value="1"/>
</dbReference>
<gene>
    <name evidence="9" type="ORF">HNQ40_000512</name>
</gene>
<dbReference type="InterPro" id="IPR013783">
    <property type="entry name" value="Ig-like_fold"/>
</dbReference>
<accession>A0A7X0H5X6</accession>
<dbReference type="Gene3D" id="3.20.20.80">
    <property type="entry name" value="Glycosidases"/>
    <property type="match status" value="1"/>
</dbReference>
<keyword evidence="3" id="KW-0326">Glycosidase</keyword>
<dbReference type="Pfam" id="PF02837">
    <property type="entry name" value="Glyco_hydro_2_N"/>
    <property type="match status" value="1"/>
</dbReference>
<dbReference type="AlphaFoldDB" id="A0A7X0H5X6"/>
<evidence type="ECO:0000313" key="9">
    <source>
        <dbReference type="EMBL" id="MBB6428706.1"/>
    </source>
</evidence>
<feature type="domain" description="Glycoside hydrolase family 2" evidence="8">
    <location>
        <begin position="745"/>
        <end position="847"/>
    </location>
</feature>
<feature type="domain" description="DUF4982" evidence="7">
    <location>
        <begin position="668"/>
        <end position="732"/>
    </location>
</feature>
<dbReference type="Pfam" id="PF00703">
    <property type="entry name" value="Glyco_hydro_2"/>
    <property type="match status" value="1"/>
</dbReference>
<comment type="caution">
    <text evidence="9">The sequence shown here is derived from an EMBL/GenBank/DDBJ whole genome shotgun (WGS) entry which is preliminary data.</text>
</comment>
<evidence type="ECO:0000259" key="4">
    <source>
        <dbReference type="Pfam" id="PF00703"/>
    </source>
</evidence>
<feature type="domain" description="Glycoside hydrolase family 2 catalytic" evidence="5">
    <location>
        <begin position="282"/>
        <end position="438"/>
    </location>
</feature>
<dbReference type="Proteomes" id="UP000541810">
    <property type="component" value="Unassembled WGS sequence"/>
</dbReference>
<dbReference type="InterPro" id="IPR006102">
    <property type="entry name" value="Ig-like_GH2"/>
</dbReference>
<dbReference type="InterPro" id="IPR017853">
    <property type="entry name" value="GH"/>
</dbReference>
<dbReference type="InterPro" id="IPR032311">
    <property type="entry name" value="DUF4982"/>
</dbReference>
<dbReference type="InterPro" id="IPR040605">
    <property type="entry name" value="Glyco_hydro2_dom5"/>
</dbReference>
<protein>
    <recommendedName>
        <fullName evidence="11">Beta-galactosidase</fullName>
    </recommendedName>
</protein>
<evidence type="ECO:0000259" key="6">
    <source>
        <dbReference type="Pfam" id="PF02837"/>
    </source>
</evidence>
<dbReference type="RefSeq" id="WP_184676083.1">
    <property type="nucleotide sequence ID" value="NZ_JACHGY010000001.1"/>
</dbReference>
<dbReference type="InterPro" id="IPR051913">
    <property type="entry name" value="GH2_Domain-Containing"/>
</dbReference>
<evidence type="ECO:0000259" key="5">
    <source>
        <dbReference type="Pfam" id="PF02836"/>
    </source>
</evidence>
<name>A0A7X0H5X6_9BACT</name>
<dbReference type="Gene3D" id="2.60.120.260">
    <property type="entry name" value="Galactose-binding domain-like"/>
    <property type="match status" value="1"/>
</dbReference>
<proteinExistence type="inferred from homology"/>
<feature type="domain" description="Glycosyl hydrolases family 2 sugar binding" evidence="6">
    <location>
        <begin position="65"/>
        <end position="160"/>
    </location>
</feature>
<dbReference type="EMBL" id="JACHGY010000001">
    <property type="protein sequence ID" value="MBB6428706.1"/>
    <property type="molecule type" value="Genomic_DNA"/>
</dbReference>
<organism evidence="9 10">
    <name type="scientific">Algisphaera agarilytica</name>
    <dbReference type="NCBI Taxonomy" id="1385975"/>
    <lineage>
        <taxon>Bacteria</taxon>
        <taxon>Pseudomonadati</taxon>
        <taxon>Planctomycetota</taxon>
        <taxon>Phycisphaerae</taxon>
        <taxon>Phycisphaerales</taxon>
        <taxon>Phycisphaeraceae</taxon>
        <taxon>Algisphaera</taxon>
    </lineage>
</organism>
<dbReference type="Gene3D" id="2.60.40.10">
    <property type="entry name" value="Immunoglobulins"/>
    <property type="match status" value="3"/>
</dbReference>
<dbReference type="GO" id="GO:0004553">
    <property type="term" value="F:hydrolase activity, hydrolyzing O-glycosyl compounds"/>
    <property type="evidence" value="ECO:0007669"/>
    <property type="project" value="InterPro"/>
</dbReference>
<dbReference type="SUPFAM" id="SSF51445">
    <property type="entry name" value="(Trans)glycosidases"/>
    <property type="match status" value="1"/>
</dbReference>
<dbReference type="InterPro" id="IPR006101">
    <property type="entry name" value="Glyco_hydro_2"/>
</dbReference>
<dbReference type="InterPro" id="IPR023232">
    <property type="entry name" value="Glyco_hydro_2_AS"/>
</dbReference>
<evidence type="ECO:0000256" key="2">
    <source>
        <dbReference type="ARBA" id="ARBA00022801"/>
    </source>
</evidence>
<sequence length="854" mass="95805">MNTPCLNTSNLRSDVDFNFDWQFTLEGESAPDSDWREVRLPHDWSVEGQTTQEHGGNATAYLPGGVGHYRKSFVLPASAQGKRFRIEFDGVYSKSDVWVNGQHLGHRPYGYIPFAYDLTEHLTFGADAPNQIVVRVDRTAYIDCRWYSGSGIYRHVRLIATDPVSVPQHGVFVTTPSVTDAQARVCVETQVQNTTDNEAKITLTQTVLGPDGEAVGATEQTLTVPANTTRPEQQFILVANPKRWDIDDPQLYSVKTTLSRDGEKIDEVVNRLGIRTFHYDAKKGFFLNGRSVKFKGVCLHHDGGAVGAAVPLNVWRRRLEKLQDAGVNAIRTAHNPPSAEFLDLCDKMGFLVQDEAFDEWHHAKDKRKNYKQEAEEDETRGYSESFAEWSDRDVAAMVLRDRNHPSIVMWSIGNEIEWTYPAQQYAAGYWEEGRALDPNGKEVNYYWDVPPHPPEEILRRYQTQDLGPHNIATVAKRLADGIRAVDRTRPVTANTVIPSLGMVAGYGDALDIVGTSYRQILTDYLHENYPDVPFFGSENWTQWHEWEWCIDRDYAPGIFLWTGIRYMGESGGWPNRGGNSGLIDFAGLDMPAWHHFKCFWNLEEAHLHLEVVPQDTADFELDGLGHQSDHANPYELVDGVVRRLDRDDKQKMKWSWHGSTPHWNQEVGQPVVVEAFTNCVSVELFLNGESLGVRELEDVAPGNDKYLLLWHVPAWKAGKLEARGTTADGQTITRALETAGDAAALHLEVDYAELPADRYAAAHVTLQLRDAEGRPALHKDHEVTFQIDGPLRLLGIDNGSIACQDRYNVPTVETYKGRCVLLVQALDEAGEATITATTADGLTSNAVTVTLKPA</sequence>
<dbReference type="SUPFAM" id="SSF49785">
    <property type="entry name" value="Galactose-binding domain-like"/>
    <property type="match status" value="1"/>
</dbReference>
<evidence type="ECO:0000259" key="8">
    <source>
        <dbReference type="Pfam" id="PF18565"/>
    </source>
</evidence>
<dbReference type="InterPro" id="IPR006104">
    <property type="entry name" value="Glyco_hydro_2_N"/>
</dbReference>
<keyword evidence="2" id="KW-0378">Hydrolase</keyword>
<dbReference type="PANTHER" id="PTHR42732:SF1">
    <property type="entry name" value="BETA-MANNOSIDASE"/>
    <property type="match status" value="1"/>
</dbReference>
<evidence type="ECO:0000313" key="10">
    <source>
        <dbReference type="Proteomes" id="UP000541810"/>
    </source>
</evidence>
<keyword evidence="10" id="KW-1185">Reference proteome</keyword>
<dbReference type="InterPro" id="IPR008979">
    <property type="entry name" value="Galactose-bd-like_sf"/>
</dbReference>
<dbReference type="InterPro" id="IPR036156">
    <property type="entry name" value="Beta-gal/glucu_dom_sf"/>
</dbReference>
<evidence type="ECO:0000256" key="3">
    <source>
        <dbReference type="ARBA" id="ARBA00023295"/>
    </source>
</evidence>
<comment type="similarity">
    <text evidence="1">Belongs to the glycosyl hydrolase 2 family.</text>
</comment>
<dbReference type="InterPro" id="IPR006103">
    <property type="entry name" value="Glyco_hydro_2_cat"/>
</dbReference>
<dbReference type="Pfam" id="PF18565">
    <property type="entry name" value="Glyco_hydro2_C5"/>
    <property type="match status" value="1"/>
</dbReference>
<dbReference type="SUPFAM" id="SSF49303">
    <property type="entry name" value="beta-Galactosidase/glucuronidase domain"/>
    <property type="match status" value="1"/>
</dbReference>
<dbReference type="GO" id="GO:0005975">
    <property type="term" value="P:carbohydrate metabolic process"/>
    <property type="evidence" value="ECO:0007669"/>
    <property type="project" value="InterPro"/>
</dbReference>
<dbReference type="PRINTS" id="PR00132">
    <property type="entry name" value="GLHYDRLASE2"/>
</dbReference>
<dbReference type="Pfam" id="PF02836">
    <property type="entry name" value="Glyco_hydro_2_C"/>
    <property type="match status" value="1"/>
</dbReference>
<feature type="domain" description="Glycoside hydrolase family 2 immunoglobulin-like beta-sandwich" evidence="4">
    <location>
        <begin position="173"/>
        <end position="275"/>
    </location>
</feature>
<reference evidence="9 10" key="1">
    <citation type="submission" date="2020-08" db="EMBL/GenBank/DDBJ databases">
        <title>Genomic Encyclopedia of Type Strains, Phase IV (KMG-IV): sequencing the most valuable type-strain genomes for metagenomic binning, comparative biology and taxonomic classification.</title>
        <authorList>
            <person name="Goeker M."/>
        </authorList>
    </citation>
    <scope>NUCLEOTIDE SEQUENCE [LARGE SCALE GENOMIC DNA]</scope>
    <source>
        <strain evidence="9 10">DSM 103725</strain>
    </source>
</reference>
<evidence type="ECO:0000256" key="1">
    <source>
        <dbReference type="ARBA" id="ARBA00007401"/>
    </source>
</evidence>
<evidence type="ECO:0000259" key="7">
    <source>
        <dbReference type="Pfam" id="PF16355"/>
    </source>
</evidence>
<evidence type="ECO:0008006" key="11">
    <source>
        <dbReference type="Google" id="ProtNLM"/>
    </source>
</evidence>
<dbReference type="PROSITE" id="PS00608">
    <property type="entry name" value="GLYCOSYL_HYDROL_F2_2"/>
    <property type="match status" value="1"/>
</dbReference>
<dbReference type="PANTHER" id="PTHR42732">
    <property type="entry name" value="BETA-GALACTOSIDASE"/>
    <property type="match status" value="1"/>
</dbReference>